<dbReference type="AlphaFoldDB" id="A0A8D8A7Y4"/>
<sequence>MSWYEVTRYGLRERFASKVEDDVNMPVYNWVPWSADAGVHPANAVRAGTDTDGSEIYVGRAEHYGEMLPVKFLPKRRVAYVSQGGIEFFKAHFEVLTGLSFTWVPAVNGEIPKGAVFVGKTTHGEPMYIGRGHLDGSVTPGKVLKSQGCLYVPFGGFEQATSKYEVLVDGGKSQKQSVGGNWVRASSKGPVPPGALQAGYDSDGSPIYLGRVFRYGQVLPAKVMPRKQMCHTGDQGLEFEMTEYDALCCANVSWVPFRGVFPLNAIECGRDQYGEKLYFGRGQFSGSLTPGKILENSKVCKIPYNFKEYTLREFDILVDNSNPTTRCAQSLDWQPSTNASPLPKGAILGGYDKDGAPIYVGRVTYEGNQLPAKIIPRRRMCRTSYKGKEIEMSSYEALCNTRASWVPFSGRIPAKAIVCGRTMWGETVYIGRGYHKGAMIPGRVMENQRVLMVPFEWNEISLTEFEILVEN</sequence>
<evidence type="ECO:0000313" key="1">
    <source>
        <dbReference type="EMBL" id="CAG6451937.1"/>
    </source>
</evidence>
<dbReference type="InterPro" id="IPR006616">
    <property type="entry name" value="DM9_repeat"/>
</dbReference>
<protein>
    <submittedName>
        <fullName evidence="1">(northern house mosquito) hypothetical protein</fullName>
    </submittedName>
</protein>
<dbReference type="PANTHER" id="PTHR31649:SF10">
    <property type="entry name" value="IP19903P-RELATED"/>
    <property type="match status" value="1"/>
</dbReference>
<proteinExistence type="predicted"/>
<organism evidence="1">
    <name type="scientific">Culex pipiens</name>
    <name type="common">House mosquito</name>
    <dbReference type="NCBI Taxonomy" id="7175"/>
    <lineage>
        <taxon>Eukaryota</taxon>
        <taxon>Metazoa</taxon>
        <taxon>Ecdysozoa</taxon>
        <taxon>Arthropoda</taxon>
        <taxon>Hexapoda</taxon>
        <taxon>Insecta</taxon>
        <taxon>Pterygota</taxon>
        <taxon>Neoptera</taxon>
        <taxon>Endopterygota</taxon>
        <taxon>Diptera</taxon>
        <taxon>Nematocera</taxon>
        <taxon>Culicoidea</taxon>
        <taxon>Culicidae</taxon>
        <taxon>Culicinae</taxon>
        <taxon>Culicini</taxon>
        <taxon>Culex</taxon>
        <taxon>Culex</taxon>
    </lineage>
</organism>
<accession>A0A8D8A7Y4</accession>
<dbReference type="EMBL" id="HBUE01019551">
    <property type="protein sequence ID" value="CAG6451937.1"/>
    <property type="molecule type" value="Transcribed_RNA"/>
</dbReference>
<dbReference type="PANTHER" id="PTHR31649">
    <property type="entry name" value="AGAP009604-PA"/>
    <property type="match status" value="1"/>
</dbReference>
<dbReference type="SMART" id="SM00696">
    <property type="entry name" value="DM9"/>
    <property type="match status" value="6"/>
</dbReference>
<name>A0A8D8A7Y4_CULPI</name>
<dbReference type="Pfam" id="PF11901">
    <property type="entry name" value="DM9"/>
    <property type="match status" value="3"/>
</dbReference>
<reference evidence="1" key="1">
    <citation type="submission" date="2021-05" db="EMBL/GenBank/DDBJ databases">
        <authorList>
            <person name="Alioto T."/>
            <person name="Alioto T."/>
            <person name="Gomez Garrido J."/>
        </authorList>
    </citation>
    <scope>NUCLEOTIDE SEQUENCE</scope>
</reference>